<name>A0A8C9U2K2_SCLFO</name>
<feature type="domain" description="C-type lectin" evidence="3">
    <location>
        <begin position="44"/>
        <end position="158"/>
    </location>
</feature>
<reference evidence="4" key="3">
    <citation type="submission" date="2025-09" db="UniProtKB">
        <authorList>
            <consortium name="Ensembl"/>
        </authorList>
    </citation>
    <scope>IDENTIFICATION</scope>
</reference>
<dbReference type="GeneTree" id="ENSGT01100000263473"/>
<dbReference type="PANTHER" id="PTHR45784">
    <property type="entry name" value="C-TYPE LECTIN DOMAIN FAMILY 20 MEMBER A-RELATED"/>
    <property type="match status" value="1"/>
</dbReference>
<dbReference type="CDD" id="cd00037">
    <property type="entry name" value="CLECT"/>
    <property type="match status" value="1"/>
</dbReference>
<evidence type="ECO:0000256" key="1">
    <source>
        <dbReference type="ARBA" id="ARBA00023157"/>
    </source>
</evidence>
<keyword evidence="2" id="KW-1133">Transmembrane helix</keyword>
<protein>
    <recommendedName>
        <fullName evidence="3">C-type lectin domain-containing protein</fullName>
    </recommendedName>
</protein>
<dbReference type="InterPro" id="IPR018378">
    <property type="entry name" value="C-type_lectin_CS"/>
</dbReference>
<dbReference type="Proteomes" id="UP000694397">
    <property type="component" value="Chromosome 11"/>
</dbReference>
<keyword evidence="2" id="KW-0472">Membrane</keyword>
<keyword evidence="1" id="KW-1015">Disulfide bond</keyword>
<evidence type="ECO:0000256" key="2">
    <source>
        <dbReference type="SAM" id="Phobius"/>
    </source>
</evidence>
<reference evidence="4" key="2">
    <citation type="submission" date="2025-08" db="UniProtKB">
        <authorList>
            <consortium name="Ensembl"/>
        </authorList>
    </citation>
    <scope>IDENTIFICATION</scope>
</reference>
<evidence type="ECO:0000259" key="3">
    <source>
        <dbReference type="PROSITE" id="PS50041"/>
    </source>
</evidence>
<dbReference type="AlphaFoldDB" id="A0A8C9U2K2"/>
<dbReference type="Gene3D" id="3.10.100.10">
    <property type="entry name" value="Mannose-Binding Protein A, subunit A"/>
    <property type="match status" value="2"/>
</dbReference>
<dbReference type="Pfam" id="PF00059">
    <property type="entry name" value="Lectin_C"/>
    <property type="match status" value="2"/>
</dbReference>
<dbReference type="SUPFAM" id="SSF56436">
    <property type="entry name" value="C-type lectin-like"/>
    <property type="match status" value="2"/>
</dbReference>
<dbReference type="OrthoDB" id="441660at2759"/>
<dbReference type="Ensembl" id="ENSSFOT00015074348.1">
    <property type="protein sequence ID" value="ENSSFOP00015060471.1"/>
    <property type="gene ID" value="ENSSFOG00015031028.1"/>
</dbReference>
<reference evidence="4 5" key="1">
    <citation type="submission" date="2019-04" db="EMBL/GenBank/DDBJ databases">
        <authorList>
            <consortium name="Wellcome Sanger Institute Data Sharing"/>
        </authorList>
    </citation>
    <scope>NUCLEOTIDE SEQUENCE [LARGE SCALE GENOMIC DNA]</scope>
</reference>
<proteinExistence type="predicted"/>
<accession>A0A8C9U2K2</accession>
<dbReference type="InterPro" id="IPR016187">
    <property type="entry name" value="CTDL_fold"/>
</dbReference>
<keyword evidence="5" id="KW-1185">Reference proteome</keyword>
<keyword evidence="2" id="KW-0812">Transmembrane</keyword>
<dbReference type="InterPro" id="IPR016186">
    <property type="entry name" value="C-type_lectin-like/link_sf"/>
</dbReference>
<evidence type="ECO:0000313" key="4">
    <source>
        <dbReference type="Ensembl" id="ENSSFOP00015060471.1"/>
    </source>
</evidence>
<dbReference type="SMART" id="SM00034">
    <property type="entry name" value="CLECT"/>
    <property type="match status" value="2"/>
</dbReference>
<sequence length="290" mass="33556">MFVCNTDCFGAKKKKYIFAHHVHLIILHVCLHIIGLFSCLTPQYHFVNMSKNWTEAQSYCREKYTDLVTIDNPEEMNRVINRVNLTGYTGPAWIGLEKGNSDYWQWSDQRNSSFRYWAPGKPDNNTGNEKCTVATITQTLSGTWDDRQCGENHPFLCYDDHLILVQENMTWNEALNYCRENYTDLVSVHDEEIQQWVERKARNATSAHVWLGLRFSCTLSFWFWVSAEPVCYVHWSSDNGTGTGHCGNTGAVQSRGEHRWVSLPETQKLNFICVKCQGESDRKFYSPPAI</sequence>
<dbReference type="PANTHER" id="PTHR45784:SF3">
    <property type="entry name" value="C-TYPE LECTIN DOMAIN FAMILY 4 MEMBER K-LIKE-RELATED"/>
    <property type="match status" value="1"/>
</dbReference>
<organism evidence="4 5">
    <name type="scientific">Scleropages formosus</name>
    <name type="common">Asian bonytongue</name>
    <name type="synonym">Osteoglossum formosum</name>
    <dbReference type="NCBI Taxonomy" id="113540"/>
    <lineage>
        <taxon>Eukaryota</taxon>
        <taxon>Metazoa</taxon>
        <taxon>Chordata</taxon>
        <taxon>Craniata</taxon>
        <taxon>Vertebrata</taxon>
        <taxon>Euteleostomi</taxon>
        <taxon>Actinopterygii</taxon>
        <taxon>Neopterygii</taxon>
        <taxon>Teleostei</taxon>
        <taxon>Osteoglossocephala</taxon>
        <taxon>Osteoglossomorpha</taxon>
        <taxon>Osteoglossiformes</taxon>
        <taxon>Osteoglossidae</taxon>
        <taxon>Scleropages</taxon>
    </lineage>
</organism>
<dbReference type="PROSITE" id="PS50041">
    <property type="entry name" value="C_TYPE_LECTIN_2"/>
    <property type="match status" value="2"/>
</dbReference>
<feature type="transmembrane region" description="Helical" evidence="2">
    <location>
        <begin position="22"/>
        <end position="44"/>
    </location>
</feature>
<evidence type="ECO:0000313" key="5">
    <source>
        <dbReference type="Proteomes" id="UP000694397"/>
    </source>
</evidence>
<dbReference type="PROSITE" id="PS00615">
    <property type="entry name" value="C_TYPE_LECTIN_1"/>
    <property type="match status" value="1"/>
</dbReference>
<feature type="domain" description="C-type lectin" evidence="3">
    <location>
        <begin position="153"/>
        <end position="274"/>
    </location>
</feature>
<dbReference type="InterPro" id="IPR001304">
    <property type="entry name" value="C-type_lectin-like"/>
</dbReference>